<keyword evidence="2" id="KW-0547">Nucleotide-binding</keyword>
<dbReference type="SUPFAM" id="SSF52540">
    <property type="entry name" value="P-loop containing nucleoside triphosphate hydrolases"/>
    <property type="match status" value="1"/>
</dbReference>
<feature type="compositionally biased region" description="Low complexity" evidence="5">
    <location>
        <begin position="353"/>
        <end position="365"/>
    </location>
</feature>
<dbReference type="PROSITE" id="PS51706">
    <property type="entry name" value="G_ENGB"/>
    <property type="match status" value="1"/>
</dbReference>
<evidence type="ECO:0000313" key="7">
    <source>
        <dbReference type="EMBL" id="KAK5102309.1"/>
    </source>
</evidence>
<sequence>MANIPRLAHNRPEALLAVIFTVVPATLISRRARSLYQATPWAFSPCAQYHSTPQAAQDALLVQPDRGIQSLFTDTAPATSQQSAAAELFFKTHLPLKSWTATEWRKQPHSDTAFLTPEVAFLGRSNSGKSSLLNAILGNPSLCRVGPKPGKTTTMHAWALGPHHPNTRGARKGWHGDTDPKLTVLDMPGYGHGSRSDWGEEIMKYLTTRRQLRRAFLLINPAHGLKKQDLQMLQLLRRHTISHQVIATKCDHDSVKKLPQLLFDIQSTIKSHFASGKAGPILMTINDILAVGGLGDGQANKRVKGTSMRGLEDVRWAVLRAAGLDDYAMALLANGGLPPKKKPVTLAPDTVESEPTTTETQVTQPAVSAPLSSFQPNQVAHQEQQDQQPAPPSFSPQIGIGIEELMSMTGPSPKASRNQTSSNNREQERQGGRRRPMPRKQSTETVMQARRARQRS</sequence>
<keyword evidence="3" id="KW-0460">Magnesium</keyword>
<evidence type="ECO:0000256" key="5">
    <source>
        <dbReference type="SAM" id="MobiDB-lite"/>
    </source>
</evidence>
<dbReference type="Pfam" id="PF01926">
    <property type="entry name" value="MMR_HSR1"/>
    <property type="match status" value="1"/>
</dbReference>
<name>A0ABR0KPD1_9EURO</name>
<accession>A0ABR0KPD1</accession>
<dbReference type="PANTHER" id="PTHR46498:SF1">
    <property type="entry name" value="GTP-BINDING PROTEIN 8"/>
    <property type="match status" value="1"/>
</dbReference>
<evidence type="ECO:0000256" key="4">
    <source>
        <dbReference type="ARBA" id="ARBA00023134"/>
    </source>
</evidence>
<keyword evidence="1" id="KW-0479">Metal-binding</keyword>
<dbReference type="InterPro" id="IPR027417">
    <property type="entry name" value="P-loop_NTPase"/>
</dbReference>
<evidence type="ECO:0000256" key="1">
    <source>
        <dbReference type="ARBA" id="ARBA00022723"/>
    </source>
</evidence>
<proteinExistence type="predicted"/>
<evidence type="ECO:0000256" key="2">
    <source>
        <dbReference type="ARBA" id="ARBA00022741"/>
    </source>
</evidence>
<organism evidence="7 8">
    <name type="scientific">Lithohypha guttulata</name>
    <dbReference type="NCBI Taxonomy" id="1690604"/>
    <lineage>
        <taxon>Eukaryota</taxon>
        <taxon>Fungi</taxon>
        <taxon>Dikarya</taxon>
        <taxon>Ascomycota</taxon>
        <taxon>Pezizomycotina</taxon>
        <taxon>Eurotiomycetes</taxon>
        <taxon>Chaetothyriomycetidae</taxon>
        <taxon>Chaetothyriales</taxon>
        <taxon>Trichomeriaceae</taxon>
        <taxon>Lithohypha</taxon>
    </lineage>
</organism>
<keyword evidence="8" id="KW-1185">Reference proteome</keyword>
<dbReference type="CDD" id="cd01876">
    <property type="entry name" value="YihA_EngB"/>
    <property type="match status" value="1"/>
</dbReference>
<dbReference type="InterPro" id="IPR006073">
    <property type="entry name" value="GTP-bd"/>
</dbReference>
<dbReference type="InterPro" id="IPR052279">
    <property type="entry name" value="EngB_GTPase"/>
</dbReference>
<gene>
    <name evidence="7" type="ORF">LTR24_000219</name>
</gene>
<dbReference type="Gene3D" id="3.40.50.300">
    <property type="entry name" value="P-loop containing nucleotide triphosphate hydrolases"/>
    <property type="match status" value="1"/>
</dbReference>
<feature type="compositionally biased region" description="Polar residues" evidence="5">
    <location>
        <begin position="370"/>
        <end position="388"/>
    </location>
</feature>
<comment type="caution">
    <text evidence="7">The sequence shown here is derived from an EMBL/GenBank/DDBJ whole genome shotgun (WGS) entry which is preliminary data.</text>
</comment>
<feature type="region of interest" description="Disordered" evidence="5">
    <location>
        <begin position="338"/>
        <end position="456"/>
    </location>
</feature>
<protein>
    <recommendedName>
        <fullName evidence="6">EngB-type G domain-containing protein</fullName>
    </recommendedName>
</protein>
<reference evidence="7 8" key="1">
    <citation type="submission" date="2023-08" db="EMBL/GenBank/DDBJ databases">
        <title>Black Yeasts Isolated from many extreme environments.</title>
        <authorList>
            <person name="Coleine C."/>
            <person name="Stajich J.E."/>
            <person name="Selbmann L."/>
        </authorList>
    </citation>
    <scope>NUCLEOTIDE SEQUENCE [LARGE SCALE GENOMIC DNA]</scope>
    <source>
        <strain evidence="7 8">CCFEE 5885</strain>
    </source>
</reference>
<evidence type="ECO:0000313" key="8">
    <source>
        <dbReference type="Proteomes" id="UP001345013"/>
    </source>
</evidence>
<dbReference type="EMBL" id="JAVRRG010000002">
    <property type="protein sequence ID" value="KAK5102309.1"/>
    <property type="molecule type" value="Genomic_DNA"/>
</dbReference>
<dbReference type="InterPro" id="IPR030393">
    <property type="entry name" value="G_ENGB_dom"/>
</dbReference>
<dbReference type="Proteomes" id="UP001345013">
    <property type="component" value="Unassembled WGS sequence"/>
</dbReference>
<dbReference type="PANTHER" id="PTHR46498">
    <property type="entry name" value="GTP-BINDING PROTEIN 8"/>
    <property type="match status" value="1"/>
</dbReference>
<evidence type="ECO:0000259" key="6">
    <source>
        <dbReference type="PROSITE" id="PS51706"/>
    </source>
</evidence>
<evidence type="ECO:0000256" key="3">
    <source>
        <dbReference type="ARBA" id="ARBA00022842"/>
    </source>
</evidence>
<keyword evidence="4" id="KW-0342">GTP-binding</keyword>
<feature type="domain" description="EngB-type G" evidence="6">
    <location>
        <begin position="115"/>
        <end position="291"/>
    </location>
</feature>